<keyword evidence="2" id="KW-1185">Reference proteome</keyword>
<gene>
    <name evidence="1" type="ORF">RUM4293_02342</name>
</gene>
<accession>A0A0P1EMW9</accession>
<proteinExistence type="predicted"/>
<organism evidence="1 2">
    <name type="scientific">Ruegeria atlantica</name>
    <dbReference type="NCBI Taxonomy" id="81569"/>
    <lineage>
        <taxon>Bacteria</taxon>
        <taxon>Pseudomonadati</taxon>
        <taxon>Pseudomonadota</taxon>
        <taxon>Alphaproteobacteria</taxon>
        <taxon>Rhodobacterales</taxon>
        <taxon>Roseobacteraceae</taxon>
        <taxon>Ruegeria</taxon>
    </lineage>
</organism>
<protein>
    <recommendedName>
        <fullName evidence="3">HNH endonuclease 5 domain-containing protein</fullName>
    </recommendedName>
</protein>
<dbReference type="AlphaFoldDB" id="A0A0P1EMW9"/>
<evidence type="ECO:0000313" key="2">
    <source>
        <dbReference type="Proteomes" id="UP000050786"/>
    </source>
</evidence>
<reference evidence="2" key="1">
    <citation type="submission" date="2015-09" db="EMBL/GenBank/DDBJ databases">
        <authorList>
            <person name="Rodrigo-Torres L."/>
            <person name="Arahal D.R."/>
        </authorList>
    </citation>
    <scope>NUCLEOTIDE SEQUENCE [LARGE SCALE GENOMIC DNA]</scope>
    <source>
        <strain evidence="2">CECT 4293</strain>
    </source>
</reference>
<dbReference type="EMBL" id="CYPS01000036">
    <property type="protein sequence ID" value="CUH43447.1"/>
    <property type="molecule type" value="Genomic_DNA"/>
</dbReference>
<sequence length="293" mass="32686">MIQARIPSAGYCIYCGAKVYSDDRKKLGDEHIIPFSLEGELVFLEASCLSCERVTGRFESKLLRNTLLATRVNLNLRSRNSALSQTKALPLFVDTVAGVQKVLVNTEDYPTVLHLPYLPDPPIVSEIGNLGPTEYPPRPFTKFLNYNKEILNKKYGLSNWNHVSLDNRLLCRLVAKIAHGWCIANKKVTEYTPILDNMIIDPNLESRELLSFVGGTPPEPKTPKELHQIRAKIFPVEGIDFIVVNVRLFAFLGTPTYSVVSGIMGDIPKNGLPNCSARTKGLPNFSRISIPAY</sequence>
<evidence type="ECO:0008006" key="3">
    <source>
        <dbReference type="Google" id="ProtNLM"/>
    </source>
</evidence>
<evidence type="ECO:0000313" key="1">
    <source>
        <dbReference type="EMBL" id="CUH43447.1"/>
    </source>
</evidence>
<dbReference type="Proteomes" id="UP000050786">
    <property type="component" value="Unassembled WGS sequence"/>
</dbReference>
<name>A0A0P1EMW9_9RHOB</name>